<dbReference type="Proteomes" id="UP001551675">
    <property type="component" value="Unassembled WGS sequence"/>
</dbReference>
<protein>
    <submittedName>
        <fullName evidence="2">Uncharacterized protein</fullName>
    </submittedName>
</protein>
<feature type="compositionally biased region" description="Basic and acidic residues" evidence="1">
    <location>
        <begin position="203"/>
        <end position="214"/>
    </location>
</feature>
<feature type="region of interest" description="Disordered" evidence="1">
    <location>
        <begin position="142"/>
        <end position="214"/>
    </location>
</feature>
<dbReference type="RefSeq" id="WP_358135542.1">
    <property type="nucleotide sequence ID" value="NZ_JBFALK010000012.1"/>
</dbReference>
<proteinExistence type="predicted"/>
<evidence type="ECO:0000313" key="2">
    <source>
        <dbReference type="EMBL" id="MEV0971338.1"/>
    </source>
</evidence>
<sequence>MTRSSEQGAAGSGREPATRAEPDAEAGHDAEAVRAEDVQSDAARTEAAPGTAPGAQTAPGTEAAQAAPRGRPERAVRASGPPLTQERARNAREASEETARAPEWEVYPGGTIETGLTSSGEPSMVASQLLWDGSTATSRVDQAIAEAMRAEADQDTDDAGADVDARTEAEAEPRTEADAEPRTEAEARTDADADADAGAGSAADRRARRDADRP</sequence>
<evidence type="ECO:0000256" key="1">
    <source>
        <dbReference type="SAM" id="MobiDB-lite"/>
    </source>
</evidence>
<gene>
    <name evidence="2" type="ORF">AB0I59_22140</name>
</gene>
<feature type="compositionally biased region" description="Basic and acidic residues" evidence="1">
    <location>
        <begin position="16"/>
        <end position="37"/>
    </location>
</feature>
<organism evidence="2 3">
    <name type="scientific">Microtetraspora glauca</name>
    <dbReference type="NCBI Taxonomy" id="1996"/>
    <lineage>
        <taxon>Bacteria</taxon>
        <taxon>Bacillati</taxon>
        <taxon>Actinomycetota</taxon>
        <taxon>Actinomycetes</taxon>
        <taxon>Streptosporangiales</taxon>
        <taxon>Streptosporangiaceae</taxon>
        <taxon>Microtetraspora</taxon>
    </lineage>
</organism>
<feature type="compositionally biased region" description="Basic and acidic residues" evidence="1">
    <location>
        <begin position="163"/>
        <end position="191"/>
    </location>
</feature>
<feature type="compositionally biased region" description="Basic and acidic residues" evidence="1">
    <location>
        <begin position="86"/>
        <end position="103"/>
    </location>
</feature>
<name>A0ABV3GI70_MICGL</name>
<reference evidence="2 3" key="1">
    <citation type="submission" date="2024-06" db="EMBL/GenBank/DDBJ databases">
        <title>The Natural Products Discovery Center: Release of the First 8490 Sequenced Strains for Exploring Actinobacteria Biosynthetic Diversity.</title>
        <authorList>
            <person name="Kalkreuter E."/>
            <person name="Kautsar S.A."/>
            <person name="Yang D."/>
            <person name="Bader C.D."/>
            <person name="Teijaro C.N."/>
            <person name="Fluegel L."/>
            <person name="Davis C.M."/>
            <person name="Simpson J.R."/>
            <person name="Lauterbach L."/>
            <person name="Steele A.D."/>
            <person name="Gui C."/>
            <person name="Meng S."/>
            <person name="Li G."/>
            <person name="Viehrig K."/>
            <person name="Ye F."/>
            <person name="Su P."/>
            <person name="Kiefer A.F."/>
            <person name="Nichols A."/>
            <person name="Cepeda A.J."/>
            <person name="Yan W."/>
            <person name="Fan B."/>
            <person name="Jiang Y."/>
            <person name="Adhikari A."/>
            <person name="Zheng C.-J."/>
            <person name="Schuster L."/>
            <person name="Cowan T.M."/>
            <person name="Smanski M.J."/>
            <person name="Chevrette M.G."/>
            <person name="De Carvalho L.P.S."/>
            <person name="Shen B."/>
        </authorList>
    </citation>
    <scope>NUCLEOTIDE SEQUENCE [LARGE SCALE GENOMIC DNA]</scope>
    <source>
        <strain evidence="2 3">NPDC050100</strain>
    </source>
</reference>
<dbReference type="EMBL" id="JBFALK010000012">
    <property type="protein sequence ID" value="MEV0971338.1"/>
    <property type="molecule type" value="Genomic_DNA"/>
</dbReference>
<feature type="compositionally biased region" description="Low complexity" evidence="1">
    <location>
        <begin position="45"/>
        <end position="69"/>
    </location>
</feature>
<evidence type="ECO:0000313" key="3">
    <source>
        <dbReference type="Proteomes" id="UP001551675"/>
    </source>
</evidence>
<keyword evidence="3" id="KW-1185">Reference proteome</keyword>
<feature type="region of interest" description="Disordered" evidence="1">
    <location>
        <begin position="1"/>
        <end position="120"/>
    </location>
</feature>
<comment type="caution">
    <text evidence="2">The sequence shown here is derived from an EMBL/GenBank/DDBJ whole genome shotgun (WGS) entry which is preliminary data.</text>
</comment>
<accession>A0ABV3GI70</accession>